<keyword evidence="6 7" id="KW-0472">Membrane</keyword>
<accession>A0A6M0SDK9</accession>
<evidence type="ECO:0000259" key="8">
    <source>
        <dbReference type="Pfam" id="PF02687"/>
    </source>
</evidence>
<feature type="transmembrane region" description="Helical" evidence="7">
    <location>
        <begin position="266"/>
        <end position="290"/>
    </location>
</feature>
<dbReference type="PIRSF" id="PIRSF031773">
    <property type="entry name" value="DevC"/>
    <property type="match status" value="1"/>
</dbReference>
<keyword evidence="4 7" id="KW-0812">Transmembrane</keyword>
<feature type="transmembrane region" description="Helical" evidence="7">
    <location>
        <begin position="21"/>
        <end position="44"/>
    </location>
</feature>
<dbReference type="Proteomes" id="UP000473574">
    <property type="component" value="Unassembled WGS sequence"/>
</dbReference>
<evidence type="ECO:0000256" key="4">
    <source>
        <dbReference type="ARBA" id="ARBA00022692"/>
    </source>
</evidence>
<keyword evidence="3" id="KW-1003">Cell membrane</keyword>
<evidence type="ECO:0000313" key="9">
    <source>
        <dbReference type="EMBL" id="NEZ66133.1"/>
    </source>
</evidence>
<evidence type="ECO:0000256" key="7">
    <source>
        <dbReference type="SAM" id="Phobius"/>
    </source>
</evidence>
<dbReference type="AlphaFoldDB" id="A0A6M0SDK9"/>
<dbReference type="PANTHER" id="PTHR43738">
    <property type="entry name" value="ABC TRANSPORTER, MEMBRANE PROTEIN"/>
    <property type="match status" value="1"/>
</dbReference>
<evidence type="ECO:0000256" key="6">
    <source>
        <dbReference type="ARBA" id="ARBA00023136"/>
    </source>
</evidence>
<feature type="domain" description="ABC3 transporter permease C-terminal" evidence="8">
    <location>
        <begin position="276"/>
        <end position="383"/>
    </location>
</feature>
<dbReference type="NCBIfam" id="TIGR01185">
    <property type="entry name" value="devC"/>
    <property type="match status" value="1"/>
</dbReference>
<proteinExistence type="predicted"/>
<evidence type="ECO:0000256" key="1">
    <source>
        <dbReference type="ARBA" id="ARBA00004651"/>
    </source>
</evidence>
<keyword evidence="2" id="KW-0813">Transport</keyword>
<dbReference type="PANTHER" id="PTHR43738:SF1">
    <property type="entry name" value="HEMIN TRANSPORT SYSTEM PERMEASE PROTEIN HRTB-RELATED"/>
    <property type="match status" value="1"/>
</dbReference>
<keyword evidence="5 7" id="KW-1133">Transmembrane helix</keyword>
<dbReference type="Pfam" id="PF02687">
    <property type="entry name" value="FtsX"/>
    <property type="match status" value="1"/>
</dbReference>
<evidence type="ECO:0000256" key="5">
    <source>
        <dbReference type="ARBA" id="ARBA00022989"/>
    </source>
</evidence>
<dbReference type="RefSeq" id="WP_163668015.1">
    <property type="nucleotide sequence ID" value="NZ_QZCE01000002.1"/>
</dbReference>
<comment type="caution">
    <text evidence="9">The sequence shown here is derived from an EMBL/GenBank/DDBJ whole genome shotgun (WGS) entry which is preliminary data.</text>
</comment>
<name>A0A6M0SDK9_9CYAN</name>
<dbReference type="EMBL" id="QZCE01000002">
    <property type="protein sequence ID" value="NEZ66133.1"/>
    <property type="molecule type" value="Genomic_DNA"/>
</dbReference>
<dbReference type="InterPro" id="IPR005891">
    <property type="entry name" value="DevC"/>
</dbReference>
<protein>
    <submittedName>
        <fullName evidence="9">FtsX-like permease family protein</fullName>
    </submittedName>
</protein>
<comment type="subcellular location">
    <subcellularLocation>
        <location evidence="1">Cell membrane</location>
        <topology evidence="1">Multi-pass membrane protein</topology>
    </subcellularLocation>
</comment>
<dbReference type="GO" id="GO:0005886">
    <property type="term" value="C:plasma membrane"/>
    <property type="evidence" value="ECO:0007669"/>
    <property type="project" value="UniProtKB-SubCell"/>
</dbReference>
<dbReference type="InterPro" id="IPR051125">
    <property type="entry name" value="ABC-4/HrtB_transporter"/>
</dbReference>
<reference evidence="9 10" key="1">
    <citation type="journal article" date="2020" name="Microb. Ecol.">
        <title>Ecogenomics of the Marine Benthic Filamentous Cyanobacterium Adonisia.</title>
        <authorList>
            <person name="Walter J.M."/>
            <person name="Coutinho F.H."/>
            <person name="Leomil L."/>
            <person name="Hargreaves P.I."/>
            <person name="Campeao M.E."/>
            <person name="Vieira V.V."/>
            <person name="Silva B.S."/>
            <person name="Fistarol G.O."/>
            <person name="Salomon P.S."/>
            <person name="Sawabe T."/>
            <person name="Mino S."/>
            <person name="Hosokawa M."/>
            <person name="Miyashita H."/>
            <person name="Maruyama F."/>
            <person name="van Verk M.C."/>
            <person name="Dutilh B.E."/>
            <person name="Thompson C.C."/>
            <person name="Thompson F.L."/>
        </authorList>
    </citation>
    <scope>NUCLEOTIDE SEQUENCE [LARGE SCALE GENOMIC DNA]</scope>
    <source>
        <strain evidence="9 10">CCMR0082</strain>
    </source>
</reference>
<evidence type="ECO:0000313" key="10">
    <source>
        <dbReference type="Proteomes" id="UP000473574"/>
    </source>
</evidence>
<feature type="transmembrane region" description="Helical" evidence="7">
    <location>
        <begin position="311"/>
        <end position="338"/>
    </location>
</feature>
<evidence type="ECO:0000256" key="2">
    <source>
        <dbReference type="ARBA" id="ARBA00022448"/>
    </source>
</evidence>
<dbReference type="InterPro" id="IPR003838">
    <property type="entry name" value="ABC3_permease_C"/>
</dbReference>
<evidence type="ECO:0000256" key="3">
    <source>
        <dbReference type="ARBA" id="ARBA00022475"/>
    </source>
</evidence>
<organism evidence="9 10">
    <name type="scientific">Adonisia turfae CCMR0082</name>
    <dbReference type="NCBI Taxonomy" id="2304604"/>
    <lineage>
        <taxon>Bacteria</taxon>
        <taxon>Bacillati</taxon>
        <taxon>Cyanobacteriota</taxon>
        <taxon>Adonisia</taxon>
        <taxon>Adonisia turfae</taxon>
    </lineage>
</organism>
<gene>
    <name evidence="9" type="ORF">D0962_25790</name>
</gene>
<feature type="transmembrane region" description="Helical" evidence="7">
    <location>
        <begin position="358"/>
        <end position="377"/>
    </location>
</feature>
<sequence>MIKRIPLAWLNLTHDRRRFATSLAGVGFAVLLMFMFNGFMNALYDSQLQLLNRFNGEVIIVNRLRTNMFVPRAFARRRLYQARAFEGVQDAFAIYVSEVNWKNPDNRTSRGVRVIAINPDEPVLNIPEIKAHRQVLKLPETALMDTQSRAEVGPVEAGVVSELADRRIRLVGTFTMGTDFASGNGNLIMSDQNFLRYFADRGPEEDKRSFATVDIGVVKLEPGTNVDRIVKTLQDNLPNDVLVMARDGENGFVIRERKYWQENTNIGFVFSLLTSMGFFVGIILVYQILYTDVADHWAEYATLKAMGYKNSYLLGVVMQEALILSVLGFIPGVLVSQLLYQAAGNATGLFFQMTPERVLNLLVATFIMCLVSGAIAVRKVQTTDPADVF</sequence>